<dbReference type="OrthoDB" id="3546899at2759"/>
<accession>A0A5N6KZJ7</accession>
<evidence type="ECO:0000313" key="3">
    <source>
        <dbReference type="EMBL" id="KAB8356519.1"/>
    </source>
</evidence>
<dbReference type="Proteomes" id="UP000327013">
    <property type="component" value="Unassembled WGS sequence"/>
</dbReference>
<feature type="chain" id="PRO_5024385511" evidence="2">
    <location>
        <begin position="18"/>
        <end position="519"/>
    </location>
</feature>
<evidence type="ECO:0000313" key="4">
    <source>
        <dbReference type="Proteomes" id="UP000327013"/>
    </source>
</evidence>
<evidence type="ECO:0000256" key="1">
    <source>
        <dbReference type="SAM" id="MobiDB-lite"/>
    </source>
</evidence>
<sequence>MAKSTSFLLALASASYALDLATIDPCPACPASVAHPAITVTAQYQVVATCAPSATVFNSTTSTNYPCTASVFVSTVIPTISNGEQGNVTVTKTDQKVRFFATSSVETITSVGTSLPLVRRRFEPRAFGLLANGTNGTALPLPQTTQTSYKTHIIEDCAPYHQIGPIAVPGWDGSGLCSTIGPDANGALTQTLDVTSCLDHSCTTYPETWVESPVTTIVEGITETITITKTVFPDASQAAVPKPGMVQPALSHPTAPPSEGSSGCSQFKLKAVRDLTKFNHGSRGYVAFPGSEGVLVGKGDAATFSLSAQYGCLTTDDKSVCAVSSGPLSVAVNGCQGSWTLNADSTVSFHENGRDVAFCYAQDKTILSRDSQRASCKPVKFVAECGPSGQAPPAYGSAQPVAPLPTTPCSETGSVTALPTFPVYSSPSFTAAPVSPSASLTAGPVSPSASLTASPVTPDPSGNPSDIMNEPEPTTTPGAEVFGSRLMHRADDELDGAEMGQRARRHLRARAAAGLGRRM</sequence>
<organism evidence="3 4">
    <name type="scientific">Carpinus fangiana</name>
    <dbReference type="NCBI Taxonomy" id="176857"/>
    <lineage>
        <taxon>Eukaryota</taxon>
        <taxon>Viridiplantae</taxon>
        <taxon>Streptophyta</taxon>
        <taxon>Embryophyta</taxon>
        <taxon>Tracheophyta</taxon>
        <taxon>Spermatophyta</taxon>
        <taxon>Magnoliopsida</taxon>
        <taxon>eudicotyledons</taxon>
        <taxon>Gunneridae</taxon>
        <taxon>Pentapetalae</taxon>
        <taxon>rosids</taxon>
        <taxon>fabids</taxon>
        <taxon>Fagales</taxon>
        <taxon>Betulaceae</taxon>
        <taxon>Carpinus</taxon>
    </lineage>
</organism>
<feature type="signal peptide" evidence="2">
    <location>
        <begin position="1"/>
        <end position="17"/>
    </location>
</feature>
<evidence type="ECO:0000256" key="2">
    <source>
        <dbReference type="SAM" id="SignalP"/>
    </source>
</evidence>
<proteinExistence type="predicted"/>
<dbReference type="EMBL" id="VIBQ01000016">
    <property type="protein sequence ID" value="KAB8356519.1"/>
    <property type="molecule type" value="Genomic_DNA"/>
</dbReference>
<reference evidence="3 4" key="1">
    <citation type="submission" date="2019-06" db="EMBL/GenBank/DDBJ databases">
        <title>A chromosomal-level reference genome of Carpinus fangiana (Coryloideae, Betulaceae).</title>
        <authorList>
            <person name="Yang X."/>
            <person name="Wang Z."/>
            <person name="Zhang L."/>
            <person name="Hao G."/>
            <person name="Liu J."/>
            <person name="Yang Y."/>
        </authorList>
    </citation>
    <scope>NUCLEOTIDE SEQUENCE [LARGE SCALE GENOMIC DNA]</scope>
    <source>
        <strain evidence="3">Cfa_2016G</strain>
        <tissue evidence="3">Leaf</tissue>
    </source>
</reference>
<feature type="compositionally biased region" description="Polar residues" evidence="1">
    <location>
        <begin position="447"/>
        <end position="477"/>
    </location>
</feature>
<comment type="caution">
    <text evidence="3">The sequence shown here is derived from an EMBL/GenBank/DDBJ whole genome shotgun (WGS) entry which is preliminary data.</text>
</comment>
<dbReference type="AlphaFoldDB" id="A0A5N6KZJ7"/>
<feature type="region of interest" description="Disordered" evidence="1">
    <location>
        <begin position="432"/>
        <end position="502"/>
    </location>
</feature>
<protein>
    <submittedName>
        <fullName evidence="3">Uncharacterized protein</fullName>
    </submittedName>
</protein>
<keyword evidence="2" id="KW-0732">Signal</keyword>
<keyword evidence="4" id="KW-1185">Reference proteome</keyword>
<name>A0A5N6KZJ7_9ROSI</name>
<gene>
    <name evidence="3" type="ORF">FH972_024102</name>
</gene>